<keyword evidence="4" id="KW-0735">Signal-anchor</keyword>
<organism evidence="8">
    <name type="scientific">Blastobotrys adeninivorans</name>
    <name type="common">Yeast</name>
    <name type="synonym">Arxula adeninivorans</name>
    <dbReference type="NCBI Taxonomy" id="409370"/>
    <lineage>
        <taxon>Eukaryota</taxon>
        <taxon>Fungi</taxon>
        <taxon>Dikarya</taxon>
        <taxon>Ascomycota</taxon>
        <taxon>Saccharomycotina</taxon>
        <taxon>Dipodascomycetes</taxon>
        <taxon>Dipodascales</taxon>
        <taxon>Trichomonascaceae</taxon>
        <taxon>Blastobotrys</taxon>
    </lineage>
</organism>
<comment type="subcellular location">
    <subcellularLocation>
        <location evidence="1">Membrane</location>
        <topology evidence="1">Single-pass type II membrane protein</topology>
    </subcellularLocation>
</comment>
<evidence type="ECO:0000256" key="6">
    <source>
        <dbReference type="ARBA" id="ARBA00023136"/>
    </source>
</evidence>
<protein>
    <submittedName>
        <fullName evidence="8">ARAD1D20636p</fullName>
    </submittedName>
</protein>
<dbReference type="PANTHER" id="PTHR23033:SF47">
    <property type="entry name" value="APPLE DOMAIN-CONTAINING PROTEIN-RELATED"/>
    <property type="match status" value="1"/>
</dbReference>
<gene>
    <name evidence="8" type="ORF">GNLVRS02_ARAD1D20636g</name>
</gene>
<reference evidence="8" key="2">
    <citation type="submission" date="2014-06" db="EMBL/GenBank/DDBJ databases">
        <title>The complete genome of Blastobotrys (Arxula) adeninivorans LS3 - a yeast of biotechnological interest.</title>
        <authorList>
            <person name="Kunze G."/>
            <person name="Gaillardin C."/>
            <person name="Czernicka M."/>
            <person name="Durrens P."/>
            <person name="Martin T."/>
            <person name="Boer E."/>
            <person name="Gabaldon T."/>
            <person name="Cruz J."/>
            <person name="Talla E."/>
            <person name="Marck C."/>
            <person name="Goffeau A."/>
            <person name="Barbe V."/>
            <person name="Baret P."/>
            <person name="Baronian K."/>
            <person name="Beier S."/>
            <person name="Bleykasten C."/>
            <person name="Bode R."/>
            <person name="Casaregola S."/>
            <person name="Despons L."/>
            <person name="Fairhead C."/>
            <person name="Giersberg M."/>
            <person name="Gierski P."/>
            <person name="Hahnel U."/>
            <person name="Hartmann A."/>
            <person name="Jankowska D."/>
            <person name="Jubin C."/>
            <person name="Jung P."/>
            <person name="Lafontaine I."/>
            <person name="Leh-Louis V."/>
            <person name="Lemaire M."/>
            <person name="Marcet-Houben M."/>
            <person name="Mascher M."/>
            <person name="Morel G."/>
            <person name="Richard G.-F."/>
            <person name="Riechen J."/>
            <person name="Sacerdot C."/>
            <person name="Sarkar A."/>
            <person name="Savel G."/>
            <person name="Schacherer J."/>
            <person name="Sherman D."/>
            <person name="Straub M.-L."/>
            <person name="Stein N."/>
            <person name="Thierry A."/>
            <person name="Trautwein-Schult A."/>
            <person name="Westhof E."/>
            <person name="Worch S."/>
            <person name="Dujon B."/>
            <person name="Souciet J.-L."/>
            <person name="Wincker P."/>
            <person name="Scholz U."/>
            <person name="Neuveglise N."/>
        </authorList>
    </citation>
    <scope>NUCLEOTIDE SEQUENCE</scope>
    <source>
        <strain evidence="8">LS3</strain>
    </source>
</reference>
<feature type="compositionally biased region" description="Basic and acidic residues" evidence="7">
    <location>
        <begin position="52"/>
        <end position="63"/>
    </location>
</feature>
<keyword evidence="6" id="KW-0472">Membrane</keyword>
<name>A0A060TAL7_BLAAD</name>
<feature type="region of interest" description="Disordered" evidence="7">
    <location>
        <begin position="22"/>
        <end position="63"/>
    </location>
</feature>
<comment type="similarity">
    <text evidence="2">Belongs to the glycosyltransferase 31 family. Beta3-Gal-T subfamily.</text>
</comment>
<dbReference type="GO" id="GO:0016020">
    <property type="term" value="C:membrane"/>
    <property type="evidence" value="ECO:0007669"/>
    <property type="project" value="UniProtKB-SubCell"/>
</dbReference>
<keyword evidence="3" id="KW-0812">Transmembrane</keyword>
<evidence type="ECO:0000256" key="4">
    <source>
        <dbReference type="ARBA" id="ARBA00022968"/>
    </source>
</evidence>
<proteinExistence type="inferred from homology"/>
<keyword evidence="5" id="KW-1133">Transmembrane helix</keyword>
<evidence type="ECO:0000256" key="3">
    <source>
        <dbReference type="ARBA" id="ARBA00022692"/>
    </source>
</evidence>
<dbReference type="InterPro" id="IPR026050">
    <property type="entry name" value="C1GALT1/C1GALT1_chp1"/>
</dbReference>
<reference evidence="8" key="1">
    <citation type="submission" date="2014-02" db="EMBL/GenBank/DDBJ databases">
        <authorList>
            <person name="Genoscope - CEA"/>
        </authorList>
    </citation>
    <scope>NUCLEOTIDE SEQUENCE</scope>
    <source>
        <strain evidence="8">LS3</strain>
    </source>
</reference>
<sequence>MLITLLGSNGFDYPSYKAHKVSRPQVSGHGHSEPTATTTGLSRGSTRSSAKPHGESLKPEDFDLHHPGFFHDEKDRGRFESVDVWRDPEVYDDPSQPEDLLRPPMPSLGEFKSKGEYIKQPIVADYAKNSDKLFLMIKTGASVLWKRLPVHLFTTLTRVPHFGLYSDAPASIGGYEVVDILANVSSETKNSDAFEMYRLQRELHDGYGVLDLSEVNVNKGWDLDRFKNIPMLVHAYNSSPNSDWFAFMDADSYFMLDNLMEYLDTLDPNIPLYIGNAIGGYRFCHGGTGVVLSRKALELTVGGDPEWIAKAERVTHDSCCGDFMVAWLLKEMIGLEPKSGKEEYPHIGSKFQGNSFWDVEINEDKWCEPILSFHHLTPHDIEILWEFERLQGPNRNKITYASIYNQFYKPYLIPRREDWDNGARENEFTEQRYQDQKANALEEGNEDRLREMQELENSGPLPHESLEGCRLACEGMSDCLSYRYMPEEKYCGTSTTVRLGHPHRSYISHEDEHDEGRNKHGIVSGWQIDRIRDIRSRSSCDQFQSDDSLYVEGWYLTYGK</sequence>
<dbReference type="PANTHER" id="PTHR23033">
    <property type="entry name" value="BETA1,3-GALACTOSYLTRANSFERASE"/>
    <property type="match status" value="1"/>
</dbReference>
<evidence type="ECO:0000256" key="1">
    <source>
        <dbReference type="ARBA" id="ARBA00004606"/>
    </source>
</evidence>
<feature type="compositionally biased region" description="Low complexity" evidence="7">
    <location>
        <begin position="35"/>
        <end position="49"/>
    </location>
</feature>
<dbReference type="AlphaFoldDB" id="A0A060TAL7"/>
<accession>A0A060TAL7</accession>
<dbReference type="PhylomeDB" id="A0A060TAL7"/>
<evidence type="ECO:0000313" key="8">
    <source>
        <dbReference type="EMBL" id="CDP37839.1"/>
    </source>
</evidence>
<evidence type="ECO:0000256" key="5">
    <source>
        <dbReference type="ARBA" id="ARBA00022989"/>
    </source>
</evidence>
<dbReference type="Gene3D" id="3.90.550.50">
    <property type="match status" value="1"/>
</dbReference>
<evidence type="ECO:0000256" key="7">
    <source>
        <dbReference type="SAM" id="MobiDB-lite"/>
    </source>
</evidence>
<dbReference type="EMBL" id="HG937694">
    <property type="protein sequence ID" value="CDP37839.1"/>
    <property type="molecule type" value="Genomic_DNA"/>
</dbReference>
<evidence type="ECO:0000256" key="2">
    <source>
        <dbReference type="ARBA" id="ARBA00006462"/>
    </source>
</evidence>